<sequence>MAIPPPIPYASHVPDALQSAHGGPLSPHRLVAQDAALSRR</sequence>
<organism evidence="2 3">
    <name type="scientific">Streptomyces aurantiacus JA 4570</name>
    <dbReference type="NCBI Taxonomy" id="1286094"/>
    <lineage>
        <taxon>Bacteria</taxon>
        <taxon>Bacillati</taxon>
        <taxon>Actinomycetota</taxon>
        <taxon>Actinomycetes</taxon>
        <taxon>Kitasatosporales</taxon>
        <taxon>Streptomycetaceae</taxon>
        <taxon>Streptomyces</taxon>
        <taxon>Streptomyces aurantiacus group</taxon>
    </lineage>
</organism>
<evidence type="ECO:0000313" key="2">
    <source>
        <dbReference type="EMBL" id="EPH41682.1"/>
    </source>
</evidence>
<proteinExistence type="predicted"/>
<dbReference type="AlphaFoldDB" id="S4AJN2"/>
<keyword evidence="3" id="KW-1185">Reference proteome</keyword>
<name>S4AJN2_9ACTN</name>
<dbReference type="EMBL" id="AOPZ01000293">
    <property type="protein sequence ID" value="EPH41682.1"/>
    <property type="molecule type" value="Genomic_DNA"/>
</dbReference>
<evidence type="ECO:0000313" key="3">
    <source>
        <dbReference type="Proteomes" id="UP000014629"/>
    </source>
</evidence>
<feature type="region of interest" description="Disordered" evidence="1">
    <location>
        <begin position="1"/>
        <end position="27"/>
    </location>
</feature>
<protein>
    <submittedName>
        <fullName evidence="2">Uncharacterized protein</fullName>
    </submittedName>
</protein>
<comment type="caution">
    <text evidence="2">The sequence shown here is derived from an EMBL/GenBank/DDBJ whole genome shotgun (WGS) entry which is preliminary data.</text>
</comment>
<dbReference type="Proteomes" id="UP000014629">
    <property type="component" value="Unassembled WGS sequence"/>
</dbReference>
<accession>S4AJN2</accession>
<gene>
    <name evidence="2" type="ORF">STRAU_5282</name>
</gene>
<reference evidence="2 3" key="1">
    <citation type="submission" date="2013-02" db="EMBL/GenBank/DDBJ databases">
        <title>Draft Genome Sequence of Streptomyces aurantiacus, Which Produces Setomimycin.</title>
        <authorList>
            <person name="Gruening B.A."/>
            <person name="Praeg A."/>
            <person name="Erxleben A."/>
            <person name="Guenther S."/>
            <person name="Mueller M."/>
        </authorList>
    </citation>
    <scope>NUCLEOTIDE SEQUENCE [LARGE SCALE GENOMIC DNA]</scope>
    <source>
        <strain evidence="2 3">JA 4570</strain>
    </source>
</reference>
<evidence type="ECO:0000256" key="1">
    <source>
        <dbReference type="SAM" id="MobiDB-lite"/>
    </source>
</evidence>